<evidence type="ECO:0000313" key="11">
    <source>
        <dbReference type="EMBL" id="GAA6270551.1"/>
    </source>
</evidence>
<dbReference type="Pfam" id="PF06580">
    <property type="entry name" value="His_kinase"/>
    <property type="match status" value="1"/>
</dbReference>
<keyword evidence="4" id="KW-0597">Phosphoprotein</keyword>
<dbReference type="EMBL" id="BAABXL010000001">
    <property type="protein sequence ID" value="GAA6270551.1"/>
    <property type="molecule type" value="Genomic_DNA"/>
</dbReference>
<proteinExistence type="predicted"/>
<dbReference type="CDD" id="cd18774">
    <property type="entry name" value="PDC2_HK_sensor"/>
    <property type="match status" value="1"/>
</dbReference>
<evidence type="ECO:0000256" key="7">
    <source>
        <dbReference type="ARBA" id="ARBA00023012"/>
    </source>
</evidence>
<dbReference type="SMART" id="SM00387">
    <property type="entry name" value="HATPase_c"/>
    <property type="match status" value="1"/>
</dbReference>
<dbReference type="Gene3D" id="3.30.450.20">
    <property type="entry name" value="PAS domain"/>
    <property type="match status" value="1"/>
</dbReference>
<sequence>MHTFHLISKLQQSSNLWMKKQLRRVGIFWRLNLSFLLLLLTSSLFLTFFSFHQYSTEINLRLDRYVSLLVQNVELKAADTMKTYEDIALRFYDDARVLAAVSENARIGSPADSEEAALTEQNTRMIEYKLYTMSQNRKYIENVQFVTPGRQYRMVEENGFVRNGLIRDLDGFYHSDFYLLPQKQNGYPVWMDDRSQSHTFYRNDQSVYGIGNTVTLGIAVYEPTTRNFLGVLLLNVNLNAFSGSIDGYDAYKDGNTFLVGKDGVLTWFNPSILAPSFPSNPDLYASMLENKSGITRTVIDGRKLLFAYQQIPRSQMFATYIADLDVLLANARRIRNLCILVLICVVIAAFILSHYVTISISDPIRRLVRVMGKTADGRWTARYENSGNDEITILGDQFNEMAEKTNQLIEQVYLSEIRRQRAQISWKNAQLDAMLMQINPHFLYNTLDIIRWEAMYEANGESPVTQMIEKFSRLCRMGMKTGSNTIPLSEGIEHAVTYLDVINFRHSEKIELCLDTQGDTDTLYIPQFMLQPLMENAVTHAFRNVNRGCRITLCSSRKDNRLLITVEDNGCGMTPEELDALNSTLERSEASEKGIGIQNVHQRIRLFYGDSYGIHITSTPGKGTTITITLPIRTVSENMTDSTGG</sequence>
<evidence type="ECO:0000256" key="1">
    <source>
        <dbReference type="ARBA" id="ARBA00000085"/>
    </source>
</evidence>
<feature type="domain" description="Histidine kinase" evidence="9">
    <location>
        <begin position="464"/>
        <end position="634"/>
    </location>
</feature>
<feature type="transmembrane region" description="Helical" evidence="8">
    <location>
        <begin position="337"/>
        <end position="356"/>
    </location>
</feature>
<dbReference type="PROSITE" id="PS50885">
    <property type="entry name" value="HAMP"/>
    <property type="match status" value="1"/>
</dbReference>
<evidence type="ECO:0000256" key="4">
    <source>
        <dbReference type="ARBA" id="ARBA00022553"/>
    </source>
</evidence>
<accession>A0ABQ0B2Q3</accession>
<dbReference type="InterPro" id="IPR010559">
    <property type="entry name" value="Sig_transdc_His_kin_internal"/>
</dbReference>
<comment type="catalytic activity">
    <reaction evidence="1">
        <text>ATP + protein L-histidine = ADP + protein N-phospho-L-histidine.</text>
        <dbReference type="EC" id="2.7.13.3"/>
    </reaction>
</comment>
<dbReference type="InterPro" id="IPR003660">
    <property type="entry name" value="HAMP_dom"/>
</dbReference>
<gene>
    <name evidence="11" type="ORF">F130042H8_36110</name>
</gene>
<feature type="transmembrane region" description="Helical" evidence="8">
    <location>
        <begin position="27"/>
        <end position="51"/>
    </location>
</feature>
<dbReference type="EC" id="2.7.13.3" evidence="3"/>
<protein>
    <recommendedName>
        <fullName evidence="3">histidine kinase</fullName>
        <ecNumber evidence="3">2.7.13.3</ecNumber>
    </recommendedName>
</protein>
<dbReference type="Gene3D" id="6.10.340.10">
    <property type="match status" value="1"/>
</dbReference>
<keyword evidence="5" id="KW-0808">Transferase</keyword>
<dbReference type="InterPro" id="IPR036890">
    <property type="entry name" value="HATPase_C_sf"/>
</dbReference>
<evidence type="ECO:0000259" key="9">
    <source>
        <dbReference type="PROSITE" id="PS50109"/>
    </source>
</evidence>
<keyword evidence="12" id="KW-1185">Reference proteome</keyword>
<dbReference type="PROSITE" id="PS50109">
    <property type="entry name" value="HIS_KIN"/>
    <property type="match status" value="1"/>
</dbReference>
<keyword evidence="6" id="KW-0418">Kinase</keyword>
<dbReference type="PANTHER" id="PTHR34220:SF7">
    <property type="entry name" value="SENSOR HISTIDINE KINASE YPDA"/>
    <property type="match status" value="1"/>
</dbReference>
<dbReference type="Proteomes" id="UP001600894">
    <property type="component" value="Unassembled WGS sequence"/>
</dbReference>
<dbReference type="PANTHER" id="PTHR34220">
    <property type="entry name" value="SENSOR HISTIDINE KINASE YPDA"/>
    <property type="match status" value="1"/>
</dbReference>
<evidence type="ECO:0000256" key="2">
    <source>
        <dbReference type="ARBA" id="ARBA00004370"/>
    </source>
</evidence>
<evidence type="ECO:0000256" key="6">
    <source>
        <dbReference type="ARBA" id="ARBA00022777"/>
    </source>
</evidence>
<evidence type="ECO:0000256" key="8">
    <source>
        <dbReference type="SAM" id="Phobius"/>
    </source>
</evidence>
<evidence type="ECO:0000256" key="3">
    <source>
        <dbReference type="ARBA" id="ARBA00012438"/>
    </source>
</evidence>
<dbReference type="SUPFAM" id="SSF158472">
    <property type="entry name" value="HAMP domain-like"/>
    <property type="match status" value="1"/>
</dbReference>
<dbReference type="SUPFAM" id="SSF55874">
    <property type="entry name" value="ATPase domain of HSP90 chaperone/DNA topoisomerase II/histidine kinase"/>
    <property type="match status" value="1"/>
</dbReference>
<reference evidence="11 12" key="1">
    <citation type="submission" date="2024-04" db="EMBL/GenBank/DDBJ databases">
        <title>Defined microbial consortia suppress multidrug-resistant proinflammatory Enterobacteriaceae via ecological control.</title>
        <authorList>
            <person name="Furuichi M."/>
            <person name="Kawaguchi T."/>
            <person name="Pust M."/>
            <person name="Yasuma K."/>
            <person name="Plichta D."/>
            <person name="Hasegawa N."/>
            <person name="Ohya T."/>
            <person name="Bhattarai S."/>
            <person name="Sasajima S."/>
            <person name="Aoto Y."/>
            <person name="Tuganbaev T."/>
            <person name="Yaginuma M."/>
            <person name="Ueda M."/>
            <person name="Okahashi N."/>
            <person name="Amafuji K."/>
            <person name="Kiridooshi Y."/>
            <person name="Sugita K."/>
            <person name="Strazar M."/>
            <person name="Skelly A."/>
            <person name="Suda W."/>
            <person name="Hattori M."/>
            <person name="Nakamoto N."/>
            <person name="Caballero S."/>
            <person name="Norman J."/>
            <person name="Olle B."/>
            <person name="Tanoue T."/>
            <person name="Arita M."/>
            <person name="Bucci V."/>
            <person name="Atarashi K."/>
            <person name="Xavier R."/>
            <person name="Honda K."/>
        </authorList>
    </citation>
    <scope>NUCLEOTIDE SEQUENCE [LARGE SCALE GENOMIC DNA]</scope>
    <source>
        <strain evidence="12">f13</strain>
    </source>
</reference>
<name>A0ABQ0B2Q3_9FIRM</name>
<dbReference type="Gene3D" id="3.30.565.10">
    <property type="entry name" value="Histidine kinase-like ATPase, C-terminal domain"/>
    <property type="match status" value="1"/>
</dbReference>
<keyword evidence="8" id="KW-0472">Membrane</keyword>
<dbReference type="PRINTS" id="PR00344">
    <property type="entry name" value="BCTRLSENSOR"/>
</dbReference>
<dbReference type="Pfam" id="PF02518">
    <property type="entry name" value="HATPase_c"/>
    <property type="match status" value="1"/>
</dbReference>
<evidence type="ECO:0000313" key="12">
    <source>
        <dbReference type="Proteomes" id="UP001600894"/>
    </source>
</evidence>
<dbReference type="RefSeq" id="WP_176255258.1">
    <property type="nucleotide sequence ID" value="NZ_BAABXL010000001.1"/>
</dbReference>
<dbReference type="InterPro" id="IPR050640">
    <property type="entry name" value="Bact_2-comp_sensor_kinase"/>
</dbReference>
<keyword evidence="8" id="KW-1133">Transmembrane helix</keyword>
<comment type="subcellular location">
    <subcellularLocation>
        <location evidence="2">Membrane</location>
    </subcellularLocation>
</comment>
<dbReference type="InterPro" id="IPR004358">
    <property type="entry name" value="Sig_transdc_His_kin-like_C"/>
</dbReference>
<dbReference type="CDD" id="cd06225">
    <property type="entry name" value="HAMP"/>
    <property type="match status" value="1"/>
</dbReference>
<evidence type="ECO:0000256" key="5">
    <source>
        <dbReference type="ARBA" id="ARBA00022679"/>
    </source>
</evidence>
<dbReference type="InterPro" id="IPR005467">
    <property type="entry name" value="His_kinase_dom"/>
</dbReference>
<organism evidence="11 12">
    <name type="scientific">Enterocloster alcoholdehydrogenati</name>
    <dbReference type="NCBI Taxonomy" id="2547410"/>
    <lineage>
        <taxon>Bacteria</taxon>
        <taxon>Bacillati</taxon>
        <taxon>Bacillota</taxon>
        <taxon>Clostridia</taxon>
        <taxon>Lachnospirales</taxon>
        <taxon>Lachnospiraceae</taxon>
        <taxon>Enterocloster</taxon>
    </lineage>
</organism>
<keyword evidence="8" id="KW-0812">Transmembrane</keyword>
<keyword evidence="7" id="KW-0902">Two-component regulatory system</keyword>
<evidence type="ECO:0000259" key="10">
    <source>
        <dbReference type="PROSITE" id="PS50885"/>
    </source>
</evidence>
<dbReference type="Pfam" id="PF00672">
    <property type="entry name" value="HAMP"/>
    <property type="match status" value="1"/>
</dbReference>
<comment type="caution">
    <text evidence="11">The sequence shown here is derived from an EMBL/GenBank/DDBJ whole genome shotgun (WGS) entry which is preliminary data.</text>
</comment>
<feature type="domain" description="HAMP" evidence="10">
    <location>
        <begin position="358"/>
        <end position="410"/>
    </location>
</feature>
<dbReference type="InterPro" id="IPR003594">
    <property type="entry name" value="HATPase_dom"/>
</dbReference>
<dbReference type="SMART" id="SM00304">
    <property type="entry name" value="HAMP"/>
    <property type="match status" value="1"/>
</dbReference>